<keyword evidence="2" id="KW-0732">Signal</keyword>
<dbReference type="EnsemblMetazoa" id="ACOM040098-RA">
    <property type="protein sequence ID" value="ACOM040098-PA.1"/>
    <property type="gene ID" value="ACOM040098"/>
</dbReference>
<feature type="compositionally biased region" description="Low complexity" evidence="1">
    <location>
        <begin position="65"/>
        <end position="86"/>
    </location>
</feature>
<feature type="chain" id="PRO_5036475981" evidence="2">
    <location>
        <begin position="28"/>
        <end position="131"/>
    </location>
</feature>
<name>A0A8W7PYD3_ANOCL</name>
<dbReference type="Proteomes" id="UP000075882">
    <property type="component" value="Unassembled WGS sequence"/>
</dbReference>
<organism evidence="3">
    <name type="scientific">Anopheles coluzzii</name>
    <name type="common">African malaria mosquito</name>
    <dbReference type="NCBI Taxonomy" id="1518534"/>
    <lineage>
        <taxon>Eukaryota</taxon>
        <taxon>Metazoa</taxon>
        <taxon>Ecdysozoa</taxon>
        <taxon>Arthropoda</taxon>
        <taxon>Hexapoda</taxon>
        <taxon>Insecta</taxon>
        <taxon>Pterygota</taxon>
        <taxon>Neoptera</taxon>
        <taxon>Endopterygota</taxon>
        <taxon>Diptera</taxon>
        <taxon>Nematocera</taxon>
        <taxon>Culicoidea</taxon>
        <taxon>Culicidae</taxon>
        <taxon>Anophelinae</taxon>
        <taxon>Anopheles</taxon>
    </lineage>
</organism>
<evidence type="ECO:0000313" key="3">
    <source>
        <dbReference type="EnsemblMetazoa" id="ACOM040098-PA.1"/>
    </source>
</evidence>
<proteinExistence type="predicted"/>
<protein>
    <submittedName>
        <fullName evidence="3">Uncharacterized protein</fullName>
    </submittedName>
</protein>
<reference evidence="3" key="1">
    <citation type="submission" date="2022-08" db="UniProtKB">
        <authorList>
            <consortium name="EnsemblMetazoa"/>
        </authorList>
    </citation>
    <scope>IDENTIFICATION</scope>
</reference>
<accession>A0A8W7PYD3</accession>
<evidence type="ECO:0000256" key="1">
    <source>
        <dbReference type="SAM" id="MobiDB-lite"/>
    </source>
</evidence>
<feature type="compositionally biased region" description="Basic and acidic residues" evidence="1">
    <location>
        <begin position="54"/>
        <end position="64"/>
    </location>
</feature>
<feature type="signal peptide" evidence="2">
    <location>
        <begin position="1"/>
        <end position="27"/>
    </location>
</feature>
<feature type="region of interest" description="Disordered" evidence="1">
    <location>
        <begin position="54"/>
        <end position="86"/>
    </location>
</feature>
<sequence length="131" mass="13724">MAGSTISATSLTVRAGVLLALVGCLLAAPDAESDLSVPAARRFHAKFVVDRIEPRRPPSTDDRSTPAVVVPAAGTTPVPTPARTRSTTRCREGCLQKCMPSQATACPCGVCWPERGVMRFRFTSGTSAAHG</sequence>
<dbReference type="AlphaFoldDB" id="A0A8W7PYD3"/>
<dbReference type="VEuPathDB" id="VectorBase:ACON2_030500"/>
<evidence type="ECO:0000256" key="2">
    <source>
        <dbReference type="SAM" id="SignalP"/>
    </source>
</evidence>